<dbReference type="Proteomes" id="UP000235803">
    <property type="component" value="Unassembled WGS sequence"/>
</dbReference>
<evidence type="ECO:0000256" key="1">
    <source>
        <dbReference type="SAM" id="Phobius"/>
    </source>
</evidence>
<dbReference type="OrthoDB" id="7010241at2"/>
<feature type="transmembrane region" description="Helical" evidence="1">
    <location>
        <begin position="580"/>
        <end position="599"/>
    </location>
</feature>
<proteinExistence type="predicted"/>
<dbReference type="RefSeq" id="WP_102655680.1">
    <property type="nucleotide sequence ID" value="NZ_PNRF01000050.1"/>
</dbReference>
<evidence type="ECO:0000313" key="3">
    <source>
        <dbReference type="Proteomes" id="UP000235803"/>
    </source>
</evidence>
<sequence length="812" mass="87606">MDENNSPGLGGGISGDIFGTPTGAAWDMAKVIWGDWLELIFESGGSGNITMMVEVAGYVNFLAYLLIVVIMAYVMIAAVIKTASEGKIMGNGWSTVWLPLRTFLACFLIFPVGVGQASTISSIQVSVAWLGMVGSNAADRVATFVVHNLSRRINQVNPQIAGFKAMKDMTQNGVCAFALERADPTGNGNTIELTGIVPSDSFFGGYDTLPLNQALAGYDRVDIGRNRACGSIRVKSNNEELRRELMAKNLEYQNRVFHEVVIPLVASNSDNSSSPYDYGAGYKAYASALEGYDSTYDNSNSTRERFYNVVSKQLELVDTYRVDIAEIVAGHMESDKELVTFEHDSGGNILARINVDAYNDLGWAYLGGYYSVISSSMRGINDLSKVASEATSSNNNVDGCRMLNQRRTTERSWSRQTQDQEEDCLFNDIFAVTEILSSGFDRTISDRSLQGSDNFQDSVYSICTGTRNCNPEELENVVARSVSSSFMINTDGSQDGVATSAAITSLRILGFGGNVRDNLGFTEIADGVDSNGYQGGAFLLPDPIATTMNLGINIVYIKTIWDTAKVILEGIAVGIKNAGGALPIASGVAAGLGTVALGFMAHVDKLLTLVFVPGLGMAYGIPLLPTLIWAMAFLSWLLMYSEAIFTSPLAVTLMATPEGEGIAGARMERKIALLAALILKPVFLVIGLLLSMVMLSVGFVFLNQIFWMAADSTFGSNLLAIGMLITTWFTIITVFMHNIFKIIMTFPDDALEWFLGGLTRTFGNNFDGNTMDKFEQSGRSHIDNPADTIGKSVGIFGQKAGGKIGAKLSKGK</sequence>
<feature type="transmembrane region" description="Helical" evidence="1">
    <location>
        <begin position="677"/>
        <end position="702"/>
    </location>
</feature>
<protein>
    <recommendedName>
        <fullName evidence="4">DotA/TraY family protein</fullName>
    </recommendedName>
</protein>
<organism evidence="2 3">
    <name type="scientific">Billgrantia endophytica</name>
    <dbReference type="NCBI Taxonomy" id="2033802"/>
    <lineage>
        <taxon>Bacteria</taxon>
        <taxon>Pseudomonadati</taxon>
        <taxon>Pseudomonadota</taxon>
        <taxon>Gammaproteobacteria</taxon>
        <taxon>Oceanospirillales</taxon>
        <taxon>Halomonadaceae</taxon>
        <taxon>Billgrantia</taxon>
    </lineage>
</organism>
<reference evidence="2 3" key="1">
    <citation type="submission" date="2018-01" db="EMBL/GenBank/DDBJ databases">
        <title>Halomonas endophytica sp. nov., isolated from storage liquid in the stems of Populus euphratica.</title>
        <authorList>
            <person name="Chen C."/>
        </authorList>
    </citation>
    <scope>NUCLEOTIDE SEQUENCE [LARGE SCALE GENOMIC DNA]</scope>
    <source>
        <strain evidence="2 3">MC28</strain>
    </source>
</reference>
<feature type="transmembrane region" description="Helical" evidence="1">
    <location>
        <begin position="606"/>
        <end position="631"/>
    </location>
</feature>
<dbReference type="EMBL" id="PNRF01000050">
    <property type="protein sequence ID" value="PMR71771.1"/>
    <property type="molecule type" value="Genomic_DNA"/>
</dbReference>
<evidence type="ECO:0000313" key="2">
    <source>
        <dbReference type="EMBL" id="PMR71771.1"/>
    </source>
</evidence>
<name>A0A2N7TUC1_9GAMM</name>
<feature type="transmembrane region" description="Helical" evidence="1">
    <location>
        <begin position="92"/>
        <end position="114"/>
    </location>
</feature>
<keyword evidence="1" id="KW-1133">Transmembrane helix</keyword>
<dbReference type="NCBIfam" id="TIGR04346">
    <property type="entry name" value="DotA_TraY"/>
    <property type="match status" value="1"/>
</dbReference>
<keyword evidence="1" id="KW-0812">Transmembrane</keyword>
<evidence type="ECO:0008006" key="4">
    <source>
        <dbReference type="Google" id="ProtNLM"/>
    </source>
</evidence>
<feature type="transmembrane region" description="Helical" evidence="1">
    <location>
        <begin position="61"/>
        <end position="80"/>
    </location>
</feature>
<comment type="caution">
    <text evidence="2">The sequence shown here is derived from an EMBL/GenBank/DDBJ whole genome shotgun (WGS) entry which is preliminary data.</text>
</comment>
<keyword evidence="3" id="KW-1185">Reference proteome</keyword>
<dbReference type="AlphaFoldDB" id="A0A2N7TUC1"/>
<dbReference type="InterPro" id="IPR027628">
    <property type="entry name" value="DotA_TraY"/>
</dbReference>
<keyword evidence="1" id="KW-0472">Membrane</keyword>
<feature type="transmembrane region" description="Helical" evidence="1">
    <location>
        <begin position="714"/>
        <end position="736"/>
    </location>
</feature>
<accession>A0A2N7TUC1</accession>
<gene>
    <name evidence="2" type="ORF">C1H69_22820</name>
</gene>